<dbReference type="RefSeq" id="WP_284922013.1">
    <property type="nucleotide sequence ID" value="NZ_CP126980.1"/>
</dbReference>
<name>A0ABY8WVF2_9ACTN</name>
<dbReference type="EMBL" id="CP126980">
    <property type="protein sequence ID" value="WIN00485.1"/>
    <property type="molecule type" value="Genomic_DNA"/>
</dbReference>
<evidence type="ECO:0000313" key="2">
    <source>
        <dbReference type="Proteomes" id="UP001240150"/>
    </source>
</evidence>
<reference evidence="1 2" key="1">
    <citation type="submission" date="2023-06" db="EMBL/GenBank/DDBJ databases">
        <authorList>
            <person name="Yushchuk O."/>
            <person name="Binda E."/>
            <person name="Ruckert-Reed C."/>
            <person name="Fedorenko V."/>
            <person name="Kalinowski J."/>
            <person name="Marinelli F."/>
        </authorList>
    </citation>
    <scope>NUCLEOTIDE SEQUENCE [LARGE SCALE GENOMIC DNA]</scope>
    <source>
        <strain evidence="1 2">NRRL 3884</strain>
    </source>
</reference>
<accession>A0ABY8WVF2</accession>
<proteinExistence type="predicted"/>
<keyword evidence="2" id="KW-1185">Reference proteome</keyword>
<dbReference type="Proteomes" id="UP001240150">
    <property type="component" value="Chromosome"/>
</dbReference>
<protein>
    <submittedName>
        <fullName evidence="1">Uncharacterized protein</fullName>
    </submittedName>
</protein>
<sequence>MDRAGLAEVVRAAANETGRLTGREWQQVAVRVRAAMMREVWAEHRLAGSCAEFGGHGGPGYDEEELRVRGDRLIPADSVDGPLGVILAEVLHG</sequence>
<gene>
    <name evidence="1" type="ORF">ACTOB_004194</name>
</gene>
<organism evidence="1 2">
    <name type="scientific">Actinoplanes oblitus</name>
    <dbReference type="NCBI Taxonomy" id="3040509"/>
    <lineage>
        <taxon>Bacteria</taxon>
        <taxon>Bacillati</taxon>
        <taxon>Actinomycetota</taxon>
        <taxon>Actinomycetes</taxon>
        <taxon>Micromonosporales</taxon>
        <taxon>Micromonosporaceae</taxon>
        <taxon>Actinoplanes</taxon>
    </lineage>
</organism>
<evidence type="ECO:0000313" key="1">
    <source>
        <dbReference type="EMBL" id="WIN00485.1"/>
    </source>
</evidence>